<sequence>MPILPILTSFQRNAGSCACACKRPFIAGAAASSRLNRERLNFQPRSRGKTREYRGVDIGGHSSKEPKGIGPSLGARFCRPGKNECRSAHGTAAVNKKPQKSSGYLTTFEPTWDFFTPAAQVSDDPIGVHPQQGATFHLSPSSTSWHARMDLPRNGSCPLTEGPLCYPAWSVISFPPNKHQGCAIEKSSARGARTLGDNYPRILYVARDRRASSLRRTASGSGPRTLLKQ</sequence>
<gene>
    <name evidence="2" type="ORF">NMOB1V02_LOCUS602</name>
</gene>
<dbReference type="EMBL" id="OA882089">
    <property type="protein sequence ID" value="CAD7272680.1"/>
    <property type="molecule type" value="Genomic_DNA"/>
</dbReference>
<keyword evidence="3" id="KW-1185">Reference proteome</keyword>
<accession>A0A7R9G824</accession>
<feature type="region of interest" description="Disordered" evidence="1">
    <location>
        <begin position="53"/>
        <end position="72"/>
    </location>
</feature>
<dbReference type="EMBL" id="CAJPEX010000052">
    <property type="protein sequence ID" value="CAG0912832.1"/>
    <property type="molecule type" value="Genomic_DNA"/>
</dbReference>
<evidence type="ECO:0000313" key="2">
    <source>
        <dbReference type="EMBL" id="CAD7272680.1"/>
    </source>
</evidence>
<evidence type="ECO:0000313" key="3">
    <source>
        <dbReference type="Proteomes" id="UP000678499"/>
    </source>
</evidence>
<proteinExistence type="predicted"/>
<dbReference type="Proteomes" id="UP000678499">
    <property type="component" value="Unassembled WGS sequence"/>
</dbReference>
<dbReference type="AlphaFoldDB" id="A0A7R9G824"/>
<evidence type="ECO:0000256" key="1">
    <source>
        <dbReference type="SAM" id="MobiDB-lite"/>
    </source>
</evidence>
<protein>
    <submittedName>
        <fullName evidence="2">Uncharacterized protein</fullName>
    </submittedName>
</protein>
<organism evidence="2">
    <name type="scientific">Notodromas monacha</name>
    <dbReference type="NCBI Taxonomy" id="399045"/>
    <lineage>
        <taxon>Eukaryota</taxon>
        <taxon>Metazoa</taxon>
        <taxon>Ecdysozoa</taxon>
        <taxon>Arthropoda</taxon>
        <taxon>Crustacea</taxon>
        <taxon>Oligostraca</taxon>
        <taxon>Ostracoda</taxon>
        <taxon>Podocopa</taxon>
        <taxon>Podocopida</taxon>
        <taxon>Cypridocopina</taxon>
        <taxon>Cypridoidea</taxon>
        <taxon>Cyprididae</taxon>
        <taxon>Notodromas</taxon>
    </lineage>
</organism>
<reference evidence="2" key="1">
    <citation type="submission" date="2020-11" db="EMBL/GenBank/DDBJ databases">
        <authorList>
            <person name="Tran Van P."/>
        </authorList>
    </citation>
    <scope>NUCLEOTIDE SEQUENCE</scope>
</reference>
<name>A0A7R9G824_9CRUS</name>